<dbReference type="EMBL" id="LCFA01000007">
    <property type="protein sequence ID" value="KKS82655.1"/>
    <property type="molecule type" value="Genomic_DNA"/>
</dbReference>
<dbReference type="Gene3D" id="3.30.1360.70">
    <property type="entry name" value="Arginyl tRNA synthetase N-terminal domain"/>
    <property type="match status" value="1"/>
</dbReference>
<dbReference type="SUPFAM" id="SSF52374">
    <property type="entry name" value="Nucleotidylyl transferase"/>
    <property type="match status" value="1"/>
</dbReference>
<dbReference type="SUPFAM" id="SSF55190">
    <property type="entry name" value="Arginyl-tRNA synthetase (ArgRS), N-terminal 'additional' domain"/>
    <property type="match status" value="1"/>
</dbReference>
<dbReference type="InterPro" id="IPR009080">
    <property type="entry name" value="tRNAsynth_Ia_anticodon-bd"/>
</dbReference>
<evidence type="ECO:0000256" key="12">
    <source>
        <dbReference type="RuleBase" id="RU363038"/>
    </source>
</evidence>
<dbReference type="SMART" id="SM01016">
    <property type="entry name" value="Arg_tRNA_synt_N"/>
    <property type="match status" value="1"/>
</dbReference>
<keyword evidence="4 11" id="KW-0963">Cytoplasm</keyword>
<organism evidence="15 16">
    <name type="scientific">Candidatus Wolfebacteria bacterium GW2011_GWC1_43_10</name>
    <dbReference type="NCBI Taxonomy" id="1619011"/>
    <lineage>
        <taxon>Bacteria</taxon>
        <taxon>Candidatus Wolfeibacteriota</taxon>
    </lineage>
</organism>
<feature type="domain" description="Arginyl tRNA synthetase N-terminal" evidence="14">
    <location>
        <begin position="6"/>
        <end position="87"/>
    </location>
</feature>
<comment type="subunit">
    <text evidence="3 11">Monomer.</text>
</comment>
<dbReference type="InterPro" id="IPR008909">
    <property type="entry name" value="DALR_anticod-bd"/>
</dbReference>
<dbReference type="InterPro" id="IPR035684">
    <property type="entry name" value="ArgRS_core"/>
</dbReference>
<dbReference type="Pfam" id="PF05746">
    <property type="entry name" value="DALR_1"/>
    <property type="match status" value="1"/>
</dbReference>
<comment type="subcellular location">
    <subcellularLocation>
        <location evidence="1 11">Cytoplasm</location>
    </subcellularLocation>
</comment>
<dbReference type="Gene3D" id="3.40.50.620">
    <property type="entry name" value="HUPs"/>
    <property type="match status" value="1"/>
</dbReference>
<comment type="similarity">
    <text evidence="2 11 12">Belongs to the class-I aminoacyl-tRNA synthetase family.</text>
</comment>
<dbReference type="CDD" id="cd00671">
    <property type="entry name" value="ArgRS_core"/>
    <property type="match status" value="1"/>
</dbReference>
<dbReference type="PATRIC" id="fig|1619011.3.peg.315"/>
<feature type="domain" description="DALR anticodon binding" evidence="13">
    <location>
        <begin position="450"/>
        <end position="562"/>
    </location>
</feature>
<dbReference type="InterPro" id="IPR001278">
    <property type="entry name" value="Arg-tRNA-ligase"/>
</dbReference>
<dbReference type="InterPro" id="IPR001412">
    <property type="entry name" value="aa-tRNA-synth_I_CS"/>
</dbReference>
<dbReference type="FunFam" id="1.10.730.10:FF:000006">
    <property type="entry name" value="Arginyl-tRNA synthetase 2, mitochondrial"/>
    <property type="match status" value="1"/>
</dbReference>
<name>A0A0G1CAI0_9BACT</name>
<dbReference type="GO" id="GO:0005737">
    <property type="term" value="C:cytoplasm"/>
    <property type="evidence" value="ECO:0007669"/>
    <property type="project" value="UniProtKB-SubCell"/>
</dbReference>
<dbReference type="NCBIfam" id="TIGR00456">
    <property type="entry name" value="argS"/>
    <property type="match status" value="1"/>
</dbReference>
<evidence type="ECO:0000256" key="5">
    <source>
        <dbReference type="ARBA" id="ARBA00022598"/>
    </source>
</evidence>
<reference evidence="15 16" key="1">
    <citation type="journal article" date="2015" name="Nature">
        <title>rRNA introns, odd ribosomes, and small enigmatic genomes across a large radiation of phyla.</title>
        <authorList>
            <person name="Brown C.T."/>
            <person name="Hug L.A."/>
            <person name="Thomas B.C."/>
            <person name="Sharon I."/>
            <person name="Castelle C.J."/>
            <person name="Singh A."/>
            <person name="Wilkins M.J."/>
            <person name="Williams K.H."/>
            <person name="Banfield J.F."/>
        </authorList>
    </citation>
    <scope>NUCLEOTIDE SEQUENCE [LARGE SCALE GENOMIC DNA]</scope>
</reference>
<protein>
    <recommendedName>
        <fullName evidence="11">Arginine--tRNA ligase</fullName>
        <ecNumber evidence="11">6.1.1.19</ecNumber>
    </recommendedName>
    <alternativeName>
        <fullName evidence="11">Arginyl-tRNA synthetase</fullName>
        <shortName evidence="11">ArgRS</shortName>
    </alternativeName>
</protein>
<dbReference type="Proteomes" id="UP000034810">
    <property type="component" value="Unassembled WGS sequence"/>
</dbReference>
<dbReference type="FunFam" id="3.40.50.620:FF:000116">
    <property type="entry name" value="Arginine--tRNA ligase"/>
    <property type="match status" value="1"/>
</dbReference>
<evidence type="ECO:0000256" key="3">
    <source>
        <dbReference type="ARBA" id="ARBA00011245"/>
    </source>
</evidence>
<evidence type="ECO:0000256" key="11">
    <source>
        <dbReference type="HAMAP-Rule" id="MF_00123"/>
    </source>
</evidence>
<dbReference type="PRINTS" id="PR01038">
    <property type="entry name" value="TRNASYNTHARG"/>
</dbReference>
<evidence type="ECO:0000256" key="9">
    <source>
        <dbReference type="ARBA" id="ARBA00023146"/>
    </source>
</evidence>
<dbReference type="Gene3D" id="1.10.730.10">
    <property type="entry name" value="Isoleucyl-tRNA Synthetase, Domain 1"/>
    <property type="match status" value="1"/>
</dbReference>
<gene>
    <name evidence="11" type="primary">argS</name>
    <name evidence="15" type="ORF">UV58_C0007G0004</name>
</gene>
<dbReference type="AlphaFoldDB" id="A0A0G1CAI0"/>
<evidence type="ECO:0000256" key="1">
    <source>
        <dbReference type="ARBA" id="ARBA00004496"/>
    </source>
</evidence>
<keyword evidence="8 11" id="KW-0648">Protein biosynthesis</keyword>
<accession>A0A0G1CAI0</accession>
<dbReference type="EC" id="6.1.1.19" evidence="11"/>
<dbReference type="PANTHER" id="PTHR11956:SF11">
    <property type="entry name" value="ARGININE--TRNA LIGASE, MITOCHONDRIAL-RELATED"/>
    <property type="match status" value="1"/>
</dbReference>
<keyword evidence="9 11" id="KW-0030">Aminoacyl-tRNA synthetase</keyword>
<evidence type="ECO:0000259" key="13">
    <source>
        <dbReference type="SMART" id="SM00836"/>
    </source>
</evidence>
<evidence type="ECO:0000256" key="8">
    <source>
        <dbReference type="ARBA" id="ARBA00022917"/>
    </source>
</evidence>
<dbReference type="Pfam" id="PF03485">
    <property type="entry name" value="Arg_tRNA_synt_N"/>
    <property type="match status" value="1"/>
</dbReference>
<keyword evidence="5 11" id="KW-0436">Ligase</keyword>
<feature type="short sequence motif" description="'HIGH' region" evidence="11">
    <location>
        <begin position="118"/>
        <end position="128"/>
    </location>
</feature>
<evidence type="ECO:0000259" key="14">
    <source>
        <dbReference type="SMART" id="SM01016"/>
    </source>
</evidence>
<dbReference type="InterPro" id="IPR014729">
    <property type="entry name" value="Rossmann-like_a/b/a_fold"/>
</dbReference>
<evidence type="ECO:0000256" key="7">
    <source>
        <dbReference type="ARBA" id="ARBA00022840"/>
    </source>
</evidence>
<dbReference type="Pfam" id="PF00750">
    <property type="entry name" value="tRNA-synt_1d"/>
    <property type="match status" value="1"/>
</dbReference>
<dbReference type="PROSITE" id="PS00178">
    <property type="entry name" value="AA_TRNA_LIGASE_I"/>
    <property type="match status" value="1"/>
</dbReference>
<dbReference type="SUPFAM" id="SSF47323">
    <property type="entry name" value="Anticodon-binding domain of a subclass of class I aminoacyl-tRNA synthetases"/>
    <property type="match status" value="1"/>
</dbReference>
<dbReference type="PANTHER" id="PTHR11956">
    <property type="entry name" value="ARGINYL-TRNA SYNTHETASE"/>
    <property type="match status" value="1"/>
</dbReference>
<evidence type="ECO:0000313" key="16">
    <source>
        <dbReference type="Proteomes" id="UP000034810"/>
    </source>
</evidence>
<dbReference type="GO" id="GO:0006420">
    <property type="term" value="P:arginyl-tRNA aminoacylation"/>
    <property type="evidence" value="ECO:0007669"/>
    <property type="project" value="UniProtKB-UniRule"/>
</dbReference>
<evidence type="ECO:0000256" key="10">
    <source>
        <dbReference type="ARBA" id="ARBA00049339"/>
    </source>
</evidence>
<dbReference type="GO" id="GO:0005524">
    <property type="term" value="F:ATP binding"/>
    <property type="evidence" value="ECO:0007669"/>
    <property type="project" value="UniProtKB-UniRule"/>
</dbReference>
<evidence type="ECO:0000256" key="2">
    <source>
        <dbReference type="ARBA" id="ARBA00005594"/>
    </source>
</evidence>
<dbReference type="SMART" id="SM00836">
    <property type="entry name" value="DALR_1"/>
    <property type="match status" value="1"/>
</dbReference>
<keyword evidence="6 11" id="KW-0547">Nucleotide-binding</keyword>
<sequence length="562" mass="64169">MISPQQYLENLVKKAARKLTAKLPHFEMESKNISRFGDYSSNVAFSLAKILKKSPIEIARKIKSDLEENRYLDKIEIAGGGFINFFFKKDFWLEMFKNPLAKINPGKGKKVIIDYSSPNIAKPMHVGHLRATLIGDFLARLYKFLDFKVIGWNHLGDWGTQFGMLIAGYKKWGDKKKINKEPIRELLEIYVRFNREIKNNPRLLKQAQEEFAKLERQDKENKKILNWFLRVSLKEFNQLYKKLGILPFSVVKGESEYEKQLIPLINDLKNKGVAILSQGAYIIPLEKYSLPPALVQKSDGATLYLTREIASLIYRVKKYQPDEILYVIGSQQNLHLKQLFAIAQIAGLSGKAKLRHVSFGWVLGPNGKKLATREGEIIEAQKIVDQIINTARKIVSQKRKDLSKKEKEKIARIVGLGGLKYNFLKDGRNSDIVFDPKKALSLQGNSAPYLQYTYVRLKSILAKTKTGKGDFSLFEDKDIEIIKKLTAFEDVLENCLKDSSSHHLAEYLFGLANLANNFYETTPILKDKNIKRRNARLALIKAAAGNLETGLELMGIETLNRI</sequence>
<dbReference type="InterPro" id="IPR036695">
    <property type="entry name" value="Arg-tRNA-synth_N_sf"/>
</dbReference>
<dbReference type="InterPro" id="IPR005148">
    <property type="entry name" value="Arg-tRNA-synth_N"/>
</dbReference>
<proteinExistence type="inferred from homology"/>
<dbReference type="GO" id="GO:0004814">
    <property type="term" value="F:arginine-tRNA ligase activity"/>
    <property type="evidence" value="ECO:0007669"/>
    <property type="project" value="UniProtKB-UniRule"/>
</dbReference>
<comment type="caution">
    <text evidence="15">The sequence shown here is derived from an EMBL/GenBank/DDBJ whole genome shotgun (WGS) entry which is preliminary data.</text>
</comment>
<evidence type="ECO:0000313" key="15">
    <source>
        <dbReference type="EMBL" id="KKS82655.1"/>
    </source>
</evidence>
<evidence type="ECO:0000256" key="6">
    <source>
        <dbReference type="ARBA" id="ARBA00022741"/>
    </source>
</evidence>
<evidence type="ECO:0000256" key="4">
    <source>
        <dbReference type="ARBA" id="ARBA00022490"/>
    </source>
</evidence>
<keyword evidence="7 11" id="KW-0067">ATP-binding</keyword>
<dbReference type="HAMAP" id="MF_00123">
    <property type="entry name" value="Arg_tRNA_synth"/>
    <property type="match status" value="1"/>
</dbReference>
<comment type="catalytic activity">
    <reaction evidence="10 11">
        <text>tRNA(Arg) + L-arginine + ATP = L-arginyl-tRNA(Arg) + AMP + diphosphate</text>
        <dbReference type="Rhea" id="RHEA:20301"/>
        <dbReference type="Rhea" id="RHEA-COMP:9658"/>
        <dbReference type="Rhea" id="RHEA-COMP:9673"/>
        <dbReference type="ChEBI" id="CHEBI:30616"/>
        <dbReference type="ChEBI" id="CHEBI:32682"/>
        <dbReference type="ChEBI" id="CHEBI:33019"/>
        <dbReference type="ChEBI" id="CHEBI:78442"/>
        <dbReference type="ChEBI" id="CHEBI:78513"/>
        <dbReference type="ChEBI" id="CHEBI:456215"/>
        <dbReference type="EC" id="6.1.1.19"/>
    </reaction>
</comment>